<evidence type="ECO:0000313" key="1">
    <source>
        <dbReference type="EMBL" id="PTQ36707.1"/>
    </source>
</evidence>
<gene>
    <name evidence="1" type="ORF">MARPO_0062s0117</name>
</gene>
<proteinExistence type="predicted"/>
<dbReference type="EMBL" id="KZ772734">
    <property type="protein sequence ID" value="PTQ36707.1"/>
    <property type="molecule type" value="Genomic_DNA"/>
</dbReference>
<accession>A0A2R6WS72</accession>
<dbReference type="Proteomes" id="UP000244005">
    <property type="component" value="Unassembled WGS sequence"/>
</dbReference>
<dbReference type="AlphaFoldDB" id="A0A2R6WS72"/>
<dbReference type="Gramene" id="Mp7g04080.1">
    <property type="protein sequence ID" value="Mp7g04080.1.cds1"/>
    <property type="gene ID" value="Mp7g04080"/>
</dbReference>
<organism evidence="1 2">
    <name type="scientific">Marchantia polymorpha</name>
    <name type="common">Common liverwort</name>
    <name type="synonym">Marchantia aquatica</name>
    <dbReference type="NCBI Taxonomy" id="3197"/>
    <lineage>
        <taxon>Eukaryota</taxon>
        <taxon>Viridiplantae</taxon>
        <taxon>Streptophyta</taxon>
        <taxon>Embryophyta</taxon>
        <taxon>Marchantiophyta</taxon>
        <taxon>Marchantiopsida</taxon>
        <taxon>Marchantiidae</taxon>
        <taxon>Marchantiales</taxon>
        <taxon>Marchantiaceae</taxon>
        <taxon>Marchantia</taxon>
    </lineage>
</organism>
<protein>
    <submittedName>
        <fullName evidence="1">Uncharacterized protein</fullName>
    </submittedName>
</protein>
<evidence type="ECO:0000313" key="2">
    <source>
        <dbReference type="Proteomes" id="UP000244005"/>
    </source>
</evidence>
<sequence length="86" mass="10197">MELYVSFRAISDTAFIELRFRLGEKGTLIFKEFFQAFGGFISRNEEFFASSVYLQWGVKPSEHRVFARVPSFKEDIRRFGVYANYF</sequence>
<name>A0A2R6WS72_MARPO</name>
<reference evidence="2" key="1">
    <citation type="journal article" date="2017" name="Cell">
        <title>Insights into land plant evolution garnered from the Marchantia polymorpha genome.</title>
        <authorList>
            <person name="Bowman J.L."/>
            <person name="Kohchi T."/>
            <person name="Yamato K.T."/>
            <person name="Jenkins J."/>
            <person name="Shu S."/>
            <person name="Ishizaki K."/>
            <person name="Yamaoka S."/>
            <person name="Nishihama R."/>
            <person name="Nakamura Y."/>
            <person name="Berger F."/>
            <person name="Adam C."/>
            <person name="Aki S.S."/>
            <person name="Althoff F."/>
            <person name="Araki T."/>
            <person name="Arteaga-Vazquez M.A."/>
            <person name="Balasubrmanian S."/>
            <person name="Barry K."/>
            <person name="Bauer D."/>
            <person name="Boehm C.R."/>
            <person name="Briginshaw L."/>
            <person name="Caballero-Perez J."/>
            <person name="Catarino B."/>
            <person name="Chen F."/>
            <person name="Chiyoda S."/>
            <person name="Chovatia M."/>
            <person name="Davies K.M."/>
            <person name="Delmans M."/>
            <person name="Demura T."/>
            <person name="Dierschke T."/>
            <person name="Dolan L."/>
            <person name="Dorantes-Acosta A.E."/>
            <person name="Eklund D.M."/>
            <person name="Florent S.N."/>
            <person name="Flores-Sandoval E."/>
            <person name="Fujiyama A."/>
            <person name="Fukuzawa H."/>
            <person name="Galik B."/>
            <person name="Grimanelli D."/>
            <person name="Grimwood J."/>
            <person name="Grossniklaus U."/>
            <person name="Hamada T."/>
            <person name="Haseloff J."/>
            <person name="Hetherington A.J."/>
            <person name="Higo A."/>
            <person name="Hirakawa Y."/>
            <person name="Hundley H.N."/>
            <person name="Ikeda Y."/>
            <person name="Inoue K."/>
            <person name="Inoue S.I."/>
            <person name="Ishida S."/>
            <person name="Jia Q."/>
            <person name="Kakita M."/>
            <person name="Kanazawa T."/>
            <person name="Kawai Y."/>
            <person name="Kawashima T."/>
            <person name="Kennedy M."/>
            <person name="Kinose K."/>
            <person name="Kinoshita T."/>
            <person name="Kohara Y."/>
            <person name="Koide E."/>
            <person name="Komatsu K."/>
            <person name="Kopischke S."/>
            <person name="Kubo M."/>
            <person name="Kyozuka J."/>
            <person name="Lagercrantz U."/>
            <person name="Lin S.S."/>
            <person name="Lindquist E."/>
            <person name="Lipzen A.M."/>
            <person name="Lu C.W."/>
            <person name="De Luna E."/>
            <person name="Martienssen R.A."/>
            <person name="Minamino N."/>
            <person name="Mizutani M."/>
            <person name="Mizutani M."/>
            <person name="Mochizuki N."/>
            <person name="Monte I."/>
            <person name="Mosher R."/>
            <person name="Nagasaki H."/>
            <person name="Nakagami H."/>
            <person name="Naramoto S."/>
            <person name="Nishitani K."/>
            <person name="Ohtani M."/>
            <person name="Okamoto T."/>
            <person name="Okumura M."/>
            <person name="Phillips J."/>
            <person name="Pollak B."/>
            <person name="Reinders A."/>
            <person name="Rovekamp M."/>
            <person name="Sano R."/>
            <person name="Sawa S."/>
            <person name="Schmid M.W."/>
            <person name="Shirakawa M."/>
            <person name="Solano R."/>
            <person name="Spunde A."/>
            <person name="Suetsugu N."/>
            <person name="Sugano S."/>
            <person name="Sugiyama A."/>
            <person name="Sun R."/>
            <person name="Suzuki Y."/>
            <person name="Takenaka M."/>
            <person name="Takezawa D."/>
            <person name="Tomogane H."/>
            <person name="Tsuzuki M."/>
            <person name="Ueda T."/>
            <person name="Umeda M."/>
            <person name="Ward J.M."/>
            <person name="Watanabe Y."/>
            <person name="Yazaki K."/>
            <person name="Yokoyama R."/>
            <person name="Yoshitake Y."/>
            <person name="Yotsui I."/>
            <person name="Zachgo S."/>
            <person name="Schmutz J."/>
        </authorList>
    </citation>
    <scope>NUCLEOTIDE SEQUENCE [LARGE SCALE GENOMIC DNA]</scope>
    <source>
        <strain evidence="2">Tak-1</strain>
    </source>
</reference>
<keyword evidence="2" id="KW-1185">Reference proteome</keyword>